<keyword evidence="2" id="KW-1185">Reference proteome</keyword>
<dbReference type="AlphaFoldDB" id="A0A8L8K4K6"/>
<evidence type="ECO:0000313" key="3">
    <source>
        <dbReference type="WBParaSite" id="HPBE_0001111901-mRNA-1"/>
    </source>
</evidence>
<proteinExistence type="predicted"/>
<reference evidence="3" key="1">
    <citation type="submission" date="2019-09" db="UniProtKB">
        <authorList>
            <consortium name="WormBaseParasite"/>
        </authorList>
    </citation>
    <scope>IDENTIFICATION</scope>
</reference>
<protein>
    <submittedName>
        <fullName evidence="3">DDE_Tnp_IS1595 domain-containing protein</fullName>
    </submittedName>
</protein>
<feature type="compositionally biased region" description="Polar residues" evidence="1">
    <location>
        <begin position="316"/>
        <end position="325"/>
    </location>
</feature>
<organism evidence="2 3">
    <name type="scientific">Heligmosomoides polygyrus</name>
    <name type="common">Parasitic roundworm</name>
    <dbReference type="NCBI Taxonomy" id="6339"/>
    <lineage>
        <taxon>Eukaryota</taxon>
        <taxon>Metazoa</taxon>
        <taxon>Ecdysozoa</taxon>
        <taxon>Nematoda</taxon>
        <taxon>Chromadorea</taxon>
        <taxon>Rhabditida</taxon>
        <taxon>Rhabditina</taxon>
        <taxon>Rhabditomorpha</taxon>
        <taxon>Strongyloidea</taxon>
        <taxon>Heligmosomidae</taxon>
        <taxon>Heligmosomoides</taxon>
    </lineage>
</organism>
<evidence type="ECO:0000256" key="1">
    <source>
        <dbReference type="SAM" id="MobiDB-lite"/>
    </source>
</evidence>
<evidence type="ECO:0000313" key="2">
    <source>
        <dbReference type="Proteomes" id="UP000050761"/>
    </source>
</evidence>
<accession>A0A8L8K4K6</accession>
<dbReference type="WBParaSite" id="HPBE_0001111901-mRNA-1">
    <property type="protein sequence ID" value="HPBE_0001111901-mRNA-1"/>
    <property type="gene ID" value="HPBE_0001111901"/>
</dbReference>
<sequence>LSTINSTVSRHIKQSTHCSRQIRGRPDHLAFLSAVWLPNDDIENALRCSPVDDVADVATESVDDVTDVATDALTTSATSVATGRSVGDASPKRVAGERVLKSYPIDFNTGGRAGTVPTVPTKITECVPQGRRIRELEPTTIRAQDGMDKVKESNIRLFAYEGPSPPLSYRAACLDVFHHFSYLRVQHSLAIKRSGGVYTVPDMFLRSFAGNPGKGFPANERRNMPGTVATRTTLPPRFVAGATRRICMLSEYLKHGVKCSVMPGFFEECAVYNAMEWEFYQKVYNGNFIGILQPLWVNQKSDMKERSNLEEGPGQRKQQGETSRGSIAEREVGQELGRARKKVFLASILFVDDLGTVDVRARHCGVCRNTIVLWDQWFRDVIVESFLEEQQPRRNGGPNKVVHIDETYVVKRKYNR</sequence>
<dbReference type="Proteomes" id="UP000050761">
    <property type="component" value="Unassembled WGS sequence"/>
</dbReference>
<feature type="region of interest" description="Disordered" evidence="1">
    <location>
        <begin position="303"/>
        <end position="331"/>
    </location>
</feature>
<name>A0A8L8K4K6_HELPZ</name>